<reference evidence="1" key="1">
    <citation type="submission" date="2018-02" db="EMBL/GenBank/DDBJ databases">
        <title>Rhizophora mucronata_Transcriptome.</title>
        <authorList>
            <person name="Meera S.P."/>
            <person name="Sreeshan A."/>
            <person name="Augustine A."/>
        </authorList>
    </citation>
    <scope>NUCLEOTIDE SEQUENCE</scope>
    <source>
        <tissue evidence="1">Leaf</tissue>
    </source>
</reference>
<proteinExistence type="predicted"/>
<accession>A0A2P2M5S1</accession>
<name>A0A2P2M5S1_RHIMU</name>
<sequence>MGTDHDSSTIEGQKLFLDILLIPTPHCLKYFAIPLWLF</sequence>
<protein>
    <submittedName>
        <fullName evidence="1">Uncharacterized protein MANES_04G135600</fullName>
    </submittedName>
</protein>
<organism evidence="1">
    <name type="scientific">Rhizophora mucronata</name>
    <name type="common">Asiatic mangrove</name>
    <dbReference type="NCBI Taxonomy" id="61149"/>
    <lineage>
        <taxon>Eukaryota</taxon>
        <taxon>Viridiplantae</taxon>
        <taxon>Streptophyta</taxon>
        <taxon>Embryophyta</taxon>
        <taxon>Tracheophyta</taxon>
        <taxon>Spermatophyta</taxon>
        <taxon>Magnoliopsida</taxon>
        <taxon>eudicotyledons</taxon>
        <taxon>Gunneridae</taxon>
        <taxon>Pentapetalae</taxon>
        <taxon>rosids</taxon>
        <taxon>fabids</taxon>
        <taxon>Malpighiales</taxon>
        <taxon>Rhizophoraceae</taxon>
        <taxon>Rhizophora</taxon>
    </lineage>
</organism>
<dbReference type="EMBL" id="GGEC01045095">
    <property type="protein sequence ID" value="MBX25579.1"/>
    <property type="molecule type" value="Transcribed_RNA"/>
</dbReference>
<dbReference type="AlphaFoldDB" id="A0A2P2M5S1"/>
<evidence type="ECO:0000313" key="1">
    <source>
        <dbReference type="EMBL" id="MBX25579.1"/>
    </source>
</evidence>